<evidence type="ECO:0000256" key="7">
    <source>
        <dbReference type="SAM" id="Phobius"/>
    </source>
</evidence>
<feature type="transmembrane region" description="Helical" evidence="7">
    <location>
        <begin position="88"/>
        <end position="110"/>
    </location>
</feature>
<feature type="transmembrane region" description="Helical" evidence="7">
    <location>
        <begin position="177"/>
        <end position="196"/>
    </location>
</feature>
<protein>
    <submittedName>
        <fullName evidence="8">Na+-translocating ferredoxin:NAD+ oxidoreductase RNF, RnfE subunit</fullName>
    </submittedName>
</protein>
<dbReference type="STRING" id="419481.SAMN05216233_102370"/>
<evidence type="ECO:0000313" key="8">
    <source>
        <dbReference type="EMBL" id="SCX97217.1"/>
    </source>
</evidence>
<evidence type="ECO:0000256" key="3">
    <source>
        <dbReference type="ARBA" id="ARBA00022692"/>
    </source>
</evidence>
<feature type="transmembrane region" description="Helical" evidence="7">
    <location>
        <begin position="147"/>
        <end position="171"/>
    </location>
</feature>
<evidence type="ECO:0000256" key="6">
    <source>
        <dbReference type="ARBA" id="ARBA00023136"/>
    </source>
</evidence>
<feature type="transmembrane region" description="Helical" evidence="7">
    <location>
        <begin position="116"/>
        <end position="135"/>
    </location>
</feature>
<keyword evidence="2" id="KW-0813">Transport</keyword>
<keyword evidence="9" id="KW-1185">Reference proteome</keyword>
<evidence type="ECO:0000256" key="1">
    <source>
        <dbReference type="ARBA" id="ARBA00004127"/>
    </source>
</evidence>
<feature type="transmembrane region" description="Helical" evidence="7">
    <location>
        <begin position="44"/>
        <end position="67"/>
    </location>
</feature>
<sequence length="206" mass="22748">MNVMGHLFRHFFYDLWIDPPGWVVFFSIFWLVSVFSVSTGVVPALFLGGGTTLILLAANAFFSWASASSYFQKEAPPSLRYVLPVLRGILYLLCASMLVPFLELFLRLLAPQAYPYLQALSPYIPIGCLILSRFGGFPRHHAVKTSLADGALTGMGFTVYLLFIGLVTQFLSDHGKSPFYGAVLGGGLLGLIAYAVRENKKKRDEP</sequence>
<keyword evidence="4" id="KW-1278">Translocase</keyword>
<evidence type="ECO:0000256" key="2">
    <source>
        <dbReference type="ARBA" id="ARBA00022448"/>
    </source>
</evidence>
<dbReference type="InterPro" id="IPR003667">
    <property type="entry name" value="NqrDE/RnfAE"/>
</dbReference>
<feature type="transmembrane region" description="Helical" evidence="7">
    <location>
        <begin position="21"/>
        <end position="38"/>
    </location>
</feature>
<proteinExistence type="predicted"/>
<dbReference type="EMBL" id="FMUX01000002">
    <property type="protein sequence ID" value="SCX97217.1"/>
    <property type="molecule type" value="Genomic_DNA"/>
</dbReference>
<gene>
    <name evidence="8" type="ORF">SAMN05216233_102370</name>
</gene>
<name>A0A1G5C4G9_9BACT</name>
<keyword evidence="6 7" id="KW-0472">Membrane</keyword>
<dbReference type="AlphaFoldDB" id="A0A1G5C4G9"/>
<evidence type="ECO:0000313" key="9">
    <source>
        <dbReference type="Proteomes" id="UP000198870"/>
    </source>
</evidence>
<reference evidence="8 9" key="1">
    <citation type="submission" date="2016-10" db="EMBL/GenBank/DDBJ databases">
        <authorList>
            <person name="de Groot N.N."/>
        </authorList>
    </citation>
    <scope>NUCLEOTIDE SEQUENCE [LARGE SCALE GENOMIC DNA]</scope>
    <source>
        <strain evidence="8 9">AA1</strain>
    </source>
</reference>
<keyword evidence="5 7" id="KW-1133">Transmembrane helix</keyword>
<dbReference type="GO" id="GO:0012505">
    <property type="term" value="C:endomembrane system"/>
    <property type="evidence" value="ECO:0007669"/>
    <property type="project" value="UniProtKB-SubCell"/>
</dbReference>
<dbReference type="GO" id="GO:0016020">
    <property type="term" value="C:membrane"/>
    <property type="evidence" value="ECO:0007669"/>
    <property type="project" value="InterPro"/>
</dbReference>
<evidence type="ECO:0000256" key="5">
    <source>
        <dbReference type="ARBA" id="ARBA00022989"/>
    </source>
</evidence>
<evidence type="ECO:0000256" key="4">
    <source>
        <dbReference type="ARBA" id="ARBA00022967"/>
    </source>
</evidence>
<dbReference type="Proteomes" id="UP000198870">
    <property type="component" value="Unassembled WGS sequence"/>
</dbReference>
<organism evidence="8 9">
    <name type="scientific">Desulfoluna spongiiphila</name>
    <dbReference type="NCBI Taxonomy" id="419481"/>
    <lineage>
        <taxon>Bacteria</taxon>
        <taxon>Pseudomonadati</taxon>
        <taxon>Thermodesulfobacteriota</taxon>
        <taxon>Desulfobacteria</taxon>
        <taxon>Desulfobacterales</taxon>
        <taxon>Desulfolunaceae</taxon>
        <taxon>Desulfoluna</taxon>
    </lineage>
</organism>
<accession>A0A1G5C4G9</accession>
<keyword evidence="3 7" id="KW-0812">Transmembrane</keyword>
<comment type="subcellular location">
    <subcellularLocation>
        <location evidence="1">Endomembrane system</location>
        <topology evidence="1">Multi-pass membrane protein</topology>
    </subcellularLocation>
</comment>
<dbReference type="Pfam" id="PF02508">
    <property type="entry name" value="Rnf-Nqr"/>
    <property type="match status" value="1"/>
</dbReference>